<sequence length="107" mass="11967">MTAPMEKYSVFAVILYAVCLYEVLGYPYNDVSIACDSMLPDRGSGPQRSPPPYVISVSFDRYDPGNEIQGKHDAQFTRLPWLQGPNGFSTMCGESMDLYDEVLIQNS</sequence>
<name>A0A803TVQ3_ANOCA</name>
<keyword evidence="2" id="KW-1185">Reference proteome</keyword>
<protein>
    <submittedName>
        <fullName evidence="1">Uncharacterized protein</fullName>
    </submittedName>
</protein>
<dbReference type="Proteomes" id="UP000001646">
    <property type="component" value="Chromosome 4"/>
</dbReference>
<evidence type="ECO:0000313" key="2">
    <source>
        <dbReference type="Proteomes" id="UP000001646"/>
    </source>
</evidence>
<reference evidence="1" key="3">
    <citation type="submission" date="2025-09" db="UniProtKB">
        <authorList>
            <consortium name="Ensembl"/>
        </authorList>
    </citation>
    <scope>IDENTIFICATION</scope>
</reference>
<organism evidence="1 2">
    <name type="scientific">Anolis carolinensis</name>
    <name type="common">Green anole</name>
    <name type="synonym">American chameleon</name>
    <dbReference type="NCBI Taxonomy" id="28377"/>
    <lineage>
        <taxon>Eukaryota</taxon>
        <taxon>Metazoa</taxon>
        <taxon>Chordata</taxon>
        <taxon>Craniata</taxon>
        <taxon>Vertebrata</taxon>
        <taxon>Euteleostomi</taxon>
        <taxon>Lepidosauria</taxon>
        <taxon>Squamata</taxon>
        <taxon>Bifurcata</taxon>
        <taxon>Unidentata</taxon>
        <taxon>Episquamata</taxon>
        <taxon>Toxicofera</taxon>
        <taxon>Iguania</taxon>
        <taxon>Dactyloidae</taxon>
        <taxon>Anolis</taxon>
    </lineage>
</organism>
<accession>A0A803TVQ3</accession>
<dbReference type="AlphaFoldDB" id="A0A803TVQ3"/>
<proteinExistence type="predicted"/>
<reference evidence="1" key="2">
    <citation type="submission" date="2025-08" db="UniProtKB">
        <authorList>
            <consortium name="Ensembl"/>
        </authorList>
    </citation>
    <scope>IDENTIFICATION</scope>
</reference>
<dbReference type="GeneTree" id="ENSGT01060000249917"/>
<reference evidence="1 2" key="1">
    <citation type="submission" date="2009-12" db="EMBL/GenBank/DDBJ databases">
        <title>The Genome Sequence of Anolis carolinensis (Green Anole Lizard).</title>
        <authorList>
            <consortium name="The Genome Sequencing Platform"/>
            <person name="Di Palma F."/>
            <person name="Alfoldi J."/>
            <person name="Heiman D."/>
            <person name="Young S."/>
            <person name="Grabherr M."/>
            <person name="Johnson J."/>
            <person name="Lander E.S."/>
            <person name="Lindblad-Toh K."/>
        </authorList>
    </citation>
    <scope>NUCLEOTIDE SEQUENCE [LARGE SCALE GENOMIC DNA]</scope>
    <source>
        <strain evidence="1 2">JBL SC #1</strain>
    </source>
</reference>
<dbReference type="Ensembl" id="ENSACAT00000050131.1">
    <property type="protein sequence ID" value="ENSACAP00000039293.1"/>
    <property type="gene ID" value="ENSACAG00000039280.1"/>
</dbReference>
<dbReference type="InParanoid" id="A0A803TVQ3"/>
<evidence type="ECO:0000313" key="1">
    <source>
        <dbReference type="Ensembl" id="ENSACAP00000039293.1"/>
    </source>
</evidence>